<accession>A0A931BFD6</accession>
<proteinExistence type="predicted"/>
<gene>
    <name evidence="1" type="ORF">I2I01_06480</name>
</gene>
<comment type="caution">
    <text evidence="1">The sequence shown here is derived from an EMBL/GenBank/DDBJ whole genome shotgun (WGS) entry which is preliminary data.</text>
</comment>
<dbReference type="RefSeq" id="WP_196285647.1">
    <property type="nucleotide sequence ID" value="NZ_JADQDP010000002.1"/>
</dbReference>
<dbReference type="EMBL" id="JADQDP010000002">
    <property type="protein sequence ID" value="MBF9141272.1"/>
    <property type="molecule type" value="Genomic_DNA"/>
</dbReference>
<protein>
    <recommendedName>
        <fullName evidence="3">Lipoprotein</fullName>
    </recommendedName>
</protein>
<dbReference type="Proteomes" id="UP000645610">
    <property type="component" value="Unassembled WGS sequence"/>
</dbReference>
<dbReference type="AlphaFoldDB" id="A0A931BFD6"/>
<evidence type="ECO:0000313" key="2">
    <source>
        <dbReference type="Proteomes" id="UP000645610"/>
    </source>
</evidence>
<dbReference type="PROSITE" id="PS51257">
    <property type="entry name" value="PROKAR_LIPOPROTEIN"/>
    <property type="match status" value="1"/>
</dbReference>
<keyword evidence="2" id="KW-1185">Reference proteome</keyword>
<name>A0A931BFD6_9BACT</name>
<sequence>MRFSLKLGAASVVLLLGACQSDPPNTVASAAPVAADSSRREVPTAVPVTGSTSLPATQRLRLNDTLELECSQPVATFVTSEQPAPQTAWTRLALRGRRGWYQVLETNAYWTLYHASVAPDGSLFQLPTVGVEDQLDSGAHRAKKPLKVTEDDFFYNPYDLRHRTWTEYLDEELNALPARQIEAEYLGGEFDDKIYHPLPYWLAQEKARLQQTHRLPPPEQIAQYLELSQDTARHTGRLVPAYRPLLAELLRAYEPLSTSADTARLLQEAIRSLQVRAKTSK</sequence>
<reference evidence="1 2" key="1">
    <citation type="submission" date="2020-11" db="EMBL/GenBank/DDBJ databases">
        <authorList>
            <person name="Kim M.K."/>
        </authorList>
    </citation>
    <scope>NUCLEOTIDE SEQUENCE [LARGE SCALE GENOMIC DNA]</scope>
    <source>
        <strain evidence="1 2">BT439</strain>
    </source>
</reference>
<evidence type="ECO:0008006" key="3">
    <source>
        <dbReference type="Google" id="ProtNLM"/>
    </source>
</evidence>
<organism evidence="1 2">
    <name type="scientific">Hymenobacter properus</name>
    <dbReference type="NCBI Taxonomy" id="2791026"/>
    <lineage>
        <taxon>Bacteria</taxon>
        <taxon>Pseudomonadati</taxon>
        <taxon>Bacteroidota</taxon>
        <taxon>Cytophagia</taxon>
        <taxon>Cytophagales</taxon>
        <taxon>Hymenobacteraceae</taxon>
        <taxon>Hymenobacter</taxon>
    </lineage>
</organism>
<evidence type="ECO:0000313" key="1">
    <source>
        <dbReference type="EMBL" id="MBF9141272.1"/>
    </source>
</evidence>